<organism evidence="2 3">
    <name type="scientific">Nakamurella antarctica</name>
    <dbReference type="NCBI Taxonomy" id="1902245"/>
    <lineage>
        <taxon>Bacteria</taxon>
        <taxon>Bacillati</taxon>
        <taxon>Actinomycetota</taxon>
        <taxon>Actinomycetes</taxon>
        <taxon>Nakamurellales</taxon>
        <taxon>Nakamurellaceae</taxon>
        <taxon>Nakamurella</taxon>
    </lineage>
</organism>
<dbReference type="Proteomes" id="UP000268084">
    <property type="component" value="Chromosome"/>
</dbReference>
<reference evidence="2 3" key="1">
    <citation type="submission" date="2018-11" db="EMBL/GenBank/DDBJ databases">
        <authorList>
            <person name="Da X."/>
        </authorList>
    </citation>
    <scope>NUCLEOTIDE SEQUENCE [LARGE SCALE GENOMIC DNA]</scope>
    <source>
        <strain evidence="2 3">S14-144</strain>
    </source>
</reference>
<keyword evidence="1" id="KW-1133">Transmembrane helix</keyword>
<accession>A0A3G8ZQL2</accession>
<evidence type="ECO:0000313" key="2">
    <source>
        <dbReference type="EMBL" id="AZI59095.1"/>
    </source>
</evidence>
<evidence type="ECO:0000256" key="1">
    <source>
        <dbReference type="SAM" id="Phobius"/>
    </source>
</evidence>
<dbReference type="RefSeq" id="WP_124799999.1">
    <property type="nucleotide sequence ID" value="NZ_CP034170.1"/>
</dbReference>
<feature type="transmembrane region" description="Helical" evidence="1">
    <location>
        <begin position="35"/>
        <end position="52"/>
    </location>
</feature>
<feature type="transmembrane region" description="Helical" evidence="1">
    <location>
        <begin position="6"/>
        <end position="28"/>
    </location>
</feature>
<sequence>MTITTVSTAAIWIMVLVGAAGIVLAVLAKRVAAKVFAAFFAALIVLVVFAIRDHVVSLGETNVDALCAGRVSFFGVDLVGDSDRCPAAR</sequence>
<gene>
    <name evidence="2" type="ORF">EH165_14055</name>
</gene>
<dbReference type="OrthoDB" id="10012451at2"/>
<evidence type="ECO:0000313" key="3">
    <source>
        <dbReference type="Proteomes" id="UP000268084"/>
    </source>
</evidence>
<keyword evidence="1" id="KW-0812">Transmembrane</keyword>
<dbReference type="AlphaFoldDB" id="A0A3G8ZQL2"/>
<protein>
    <submittedName>
        <fullName evidence="2">Uncharacterized protein</fullName>
    </submittedName>
</protein>
<name>A0A3G8ZQL2_9ACTN</name>
<reference evidence="2 3" key="2">
    <citation type="submission" date="2018-12" db="EMBL/GenBank/DDBJ databases">
        <title>Nakamurella antarcticus sp. nov., isolated from Antarctica South Shetland Islands soil.</title>
        <authorList>
            <person name="Peng F."/>
        </authorList>
    </citation>
    <scope>NUCLEOTIDE SEQUENCE [LARGE SCALE GENOMIC DNA]</scope>
    <source>
        <strain evidence="2 3">S14-144</strain>
    </source>
</reference>
<dbReference type="EMBL" id="CP034170">
    <property type="protein sequence ID" value="AZI59095.1"/>
    <property type="molecule type" value="Genomic_DNA"/>
</dbReference>
<keyword evidence="1" id="KW-0472">Membrane</keyword>
<keyword evidence="3" id="KW-1185">Reference proteome</keyword>
<dbReference type="KEGG" id="nak:EH165_14055"/>
<proteinExistence type="predicted"/>